<evidence type="ECO:0000256" key="5">
    <source>
        <dbReference type="ARBA" id="ARBA00023002"/>
    </source>
</evidence>
<evidence type="ECO:0000259" key="7">
    <source>
        <dbReference type="Pfam" id="PF00441"/>
    </source>
</evidence>
<keyword evidence="3 6" id="KW-0285">Flavoprotein</keyword>
<dbReference type="InterPro" id="IPR052161">
    <property type="entry name" value="Mycobact_Acyl-CoA_DH"/>
</dbReference>
<dbReference type="InterPro" id="IPR006089">
    <property type="entry name" value="Acyl-CoA_DH_CS"/>
</dbReference>
<comment type="cofactor">
    <cofactor evidence="1 6">
        <name>FAD</name>
        <dbReference type="ChEBI" id="CHEBI:57692"/>
    </cofactor>
</comment>
<dbReference type="Pfam" id="PF00441">
    <property type="entry name" value="Acyl-CoA_dh_1"/>
    <property type="match status" value="1"/>
</dbReference>
<dbReference type="SUPFAM" id="SSF56645">
    <property type="entry name" value="Acyl-CoA dehydrogenase NM domain-like"/>
    <property type="match status" value="1"/>
</dbReference>
<feature type="domain" description="Acyl-CoA dehydrogenase/oxidase N-terminal" evidence="9">
    <location>
        <begin position="10"/>
        <end position="121"/>
    </location>
</feature>
<gene>
    <name evidence="10" type="ORF">GCM10009759_76530</name>
</gene>
<evidence type="ECO:0000259" key="8">
    <source>
        <dbReference type="Pfam" id="PF02770"/>
    </source>
</evidence>
<dbReference type="PANTHER" id="PTHR43292:SF4">
    <property type="entry name" value="ACYL-COA DEHYDROGENASE FADE34"/>
    <property type="match status" value="1"/>
</dbReference>
<evidence type="ECO:0000259" key="9">
    <source>
        <dbReference type="Pfam" id="PF02771"/>
    </source>
</evidence>
<dbReference type="InterPro" id="IPR037069">
    <property type="entry name" value="AcylCoA_DH/ox_N_sf"/>
</dbReference>
<dbReference type="RefSeq" id="WP_344559136.1">
    <property type="nucleotide sequence ID" value="NZ_BAAANS010000103.1"/>
</dbReference>
<dbReference type="Gene3D" id="1.10.540.10">
    <property type="entry name" value="Acyl-CoA dehydrogenase/oxidase, N-terminal domain"/>
    <property type="match status" value="1"/>
</dbReference>
<dbReference type="InterPro" id="IPR006091">
    <property type="entry name" value="Acyl-CoA_Oxase/DH_mid-dom"/>
</dbReference>
<evidence type="ECO:0000256" key="2">
    <source>
        <dbReference type="ARBA" id="ARBA00009347"/>
    </source>
</evidence>
<dbReference type="Proteomes" id="UP001500897">
    <property type="component" value="Unassembled WGS sequence"/>
</dbReference>
<feature type="domain" description="Acyl-CoA dehydrogenase/oxidase C-terminal" evidence="7">
    <location>
        <begin position="231"/>
        <end position="369"/>
    </location>
</feature>
<proteinExistence type="inferred from homology"/>
<comment type="similarity">
    <text evidence="2 6">Belongs to the acyl-CoA dehydrogenase family.</text>
</comment>
<evidence type="ECO:0000313" key="11">
    <source>
        <dbReference type="Proteomes" id="UP001500897"/>
    </source>
</evidence>
<dbReference type="PROSITE" id="PS00072">
    <property type="entry name" value="ACYL_COA_DH_1"/>
    <property type="match status" value="1"/>
</dbReference>
<dbReference type="InterPro" id="IPR013786">
    <property type="entry name" value="AcylCoA_DH/ox_N"/>
</dbReference>
<dbReference type="InterPro" id="IPR009075">
    <property type="entry name" value="AcylCo_DH/oxidase_C"/>
</dbReference>
<accession>A0ABN2YBT9</accession>
<name>A0ABN2YBT9_9ACTN</name>
<evidence type="ECO:0000256" key="1">
    <source>
        <dbReference type="ARBA" id="ARBA00001974"/>
    </source>
</evidence>
<dbReference type="EMBL" id="BAAANS010000103">
    <property type="protein sequence ID" value="GAA2124707.1"/>
    <property type="molecule type" value="Genomic_DNA"/>
</dbReference>
<dbReference type="PANTHER" id="PTHR43292">
    <property type="entry name" value="ACYL-COA DEHYDROGENASE"/>
    <property type="match status" value="1"/>
</dbReference>
<dbReference type="Gene3D" id="2.40.110.10">
    <property type="entry name" value="Butyryl-CoA Dehydrogenase, subunit A, domain 2"/>
    <property type="match status" value="1"/>
</dbReference>
<evidence type="ECO:0000256" key="6">
    <source>
        <dbReference type="RuleBase" id="RU362125"/>
    </source>
</evidence>
<keyword evidence="11" id="KW-1185">Reference proteome</keyword>
<keyword evidence="5 6" id="KW-0560">Oxidoreductase</keyword>
<dbReference type="InterPro" id="IPR009100">
    <property type="entry name" value="AcylCoA_DH/oxidase_NM_dom_sf"/>
</dbReference>
<evidence type="ECO:0000256" key="3">
    <source>
        <dbReference type="ARBA" id="ARBA00022630"/>
    </source>
</evidence>
<dbReference type="InterPro" id="IPR036250">
    <property type="entry name" value="AcylCo_DH-like_C"/>
</dbReference>
<dbReference type="SUPFAM" id="SSF47203">
    <property type="entry name" value="Acyl-CoA dehydrogenase C-terminal domain-like"/>
    <property type="match status" value="1"/>
</dbReference>
<dbReference type="Pfam" id="PF02771">
    <property type="entry name" value="Acyl-CoA_dh_N"/>
    <property type="match status" value="1"/>
</dbReference>
<evidence type="ECO:0000256" key="4">
    <source>
        <dbReference type="ARBA" id="ARBA00022827"/>
    </source>
</evidence>
<feature type="domain" description="Acyl-CoA oxidase/dehydrogenase middle" evidence="8">
    <location>
        <begin position="125"/>
        <end position="219"/>
    </location>
</feature>
<keyword evidence="4 6" id="KW-0274">FAD</keyword>
<evidence type="ECO:0000313" key="10">
    <source>
        <dbReference type="EMBL" id="GAA2124707.1"/>
    </source>
</evidence>
<reference evidence="10 11" key="1">
    <citation type="journal article" date="2019" name="Int. J. Syst. Evol. Microbiol.">
        <title>The Global Catalogue of Microorganisms (GCM) 10K type strain sequencing project: providing services to taxonomists for standard genome sequencing and annotation.</title>
        <authorList>
            <consortium name="The Broad Institute Genomics Platform"/>
            <consortium name="The Broad Institute Genome Sequencing Center for Infectious Disease"/>
            <person name="Wu L."/>
            <person name="Ma J."/>
        </authorList>
    </citation>
    <scope>NUCLEOTIDE SEQUENCE [LARGE SCALE GENOMIC DNA]</scope>
    <source>
        <strain evidence="10 11">JCM 14559</strain>
    </source>
</reference>
<dbReference type="InterPro" id="IPR046373">
    <property type="entry name" value="Acyl-CoA_Oxase/DH_mid-dom_sf"/>
</dbReference>
<comment type="caution">
    <text evidence="10">The sequence shown here is derived from an EMBL/GenBank/DDBJ whole genome shotgun (WGS) entry which is preliminary data.</text>
</comment>
<sequence length="373" mass="40712">MDHTQGVETCRELREQVRRLTADWRSTGRYTPRSDSWLRSFDLEFSKELAARGLIAITYPEEFGGAGRSNVERLAVTEELLRAGAPVAAHWIGDRQIGPAILRHGSRELQEEIVPRIASGEAVFCLGMSEPEAGSDLASVRTSAEPVDGGWRINGHKIWTTQAHRATHAYLLARTGRGGRKHDGLTEFVVDMHADGVSVTPIVDLAGEHHFNEVRFENVLVPAHRVIGEVGAGWRQVVEQLSFERGGAERVLSSYPVLVELLTETARQGDDRELYALLGSLVARLAVLRRLCFEVAGAMDAGQAPVQQAAALKYLGNAFEHDVVEALRRTGLTREAGPDSVFGEALLASPAFSLRGGAAEVLLSLIARQEARS</sequence>
<dbReference type="Gene3D" id="1.20.140.10">
    <property type="entry name" value="Butyryl-CoA Dehydrogenase, subunit A, domain 3"/>
    <property type="match status" value="1"/>
</dbReference>
<dbReference type="Pfam" id="PF02770">
    <property type="entry name" value="Acyl-CoA_dh_M"/>
    <property type="match status" value="1"/>
</dbReference>
<protein>
    <submittedName>
        <fullName evidence="10">Acyl-CoA dehydrogenase family protein</fullName>
    </submittedName>
</protein>
<organism evidence="10 11">
    <name type="scientific">Kitasatospora saccharophila</name>
    <dbReference type="NCBI Taxonomy" id="407973"/>
    <lineage>
        <taxon>Bacteria</taxon>
        <taxon>Bacillati</taxon>
        <taxon>Actinomycetota</taxon>
        <taxon>Actinomycetes</taxon>
        <taxon>Kitasatosporales</taxon>
        <taxon>Streptomycetaceae</taxon>
        <taxon>Kitasatospora</taxon>
    </lineage>
</organism>